<evidence type="ECO:0000256" key="7">
    <source>
        <dbReference type="ARBA" id="ARBA00048679"/>
    </source>
</evidence>
<evidence type="ECO:0000259" key="11">
    <source>
        <dbReference type="PROSITE" id="PS50011"/>
    </source>
</evidence>
<dbReference type="SUPFAM" id="SSF56112">
    <property type="entry name" value="Protein kinase-like (PK-like)"/>
    <property type="match status" value="1"/>
</dbReference>
<dbReference type="InterPro" id="IPR011009">
    <property type="entry name" value="Kinase-like_dom_sf"/>
</dbReference>
<name>A0A8T2S6T1_CERRI</name>
<dbReference type="PRINTS" id="PR00109">
    <property type="entry name" value="TYRKINASE"/>
</dbReference>
<feature type="region of interest" description="Disordered" evidence="10">
    <location>
        <begin position="28"/>
        <end position="77"/>
    </location>
</feature>
<organism evidence="12 13">
    <name type="scientific">Ceratopteris richardii</name>
    <name type="common">Triangle waterfern</name>
    <dbReference type="NCBI Taxonomy" id="49495"/>
    <lineage>
        <taxon>Eukaryota</taxon>
        <taxon>Viridiplantae</taxon>
        <taxon>Streptophyta</taxon>
        <taxon>Embryophyta</taxon>
        <taxon>Tracheophyta</taxon>
        <taxon>Polypodiopsida</taxon>
        <taxon>Polypodiidae</taxon>
        <taxon>Polypodiales</taxon>
        <taxon>Pteridineae</taxon>
        <taxon>Pteridaceae</taxon>
        <taxon>Parkerioideae</taxon>
        <taxon>Ceratopteris</taxon>
    </lineage>
</organism>
<dbReference type="InterPro" id="IPR051681">
    <property type="entry name" value="Ser/Thr_Kinases-Pseudokinases"/>
</dbReference>
<dbReference type="CDD" id="cd13999">
    <property type="entry name" value="STKc_MAP3K-like"/>
    <property type="match status" value="1"/>
</dbReference>
<evidence type="ECO:0000313" key="12">
    <source>
        <dbReference type="EMBL" id="KAH7307167.1"/>
    </source>
</evidence>
<dbReference type="EMBL" id="CM035427">
    <property type="protein sequence ID" value="KAH7307167.1"/>
    <property type="molecule type" value="Genomic_DNA"/>
</dbReference>
<dbReference type="InterPro" id="IPR000719">
    <property type="entry name" value="Prot_kinase_dom"/>
</dbReference>
<dbReference type="PANTHER" id="PTHR44329">
    <property type="entry name" value="SERINE/THREONINE-PROTEIN KINASE TNNI3K-RELATED"/>
    <property type="match status" value="1"/>
</dbReference>
<proteinExistence type="inferred from homology"/>
<dbReference type="PANTHER" id="PTHR44329:SF271">
    <property type="entry name" value="ATMRK1"/>
    <property type="match status" value="1"/>
</dbReference>
<evidence type="ECO:0000313" key="13">
    <source>
        <dbReference type="Proteomes" id="UP000825935"/>
    </source>
</evidence>
<evidence type="ECO:0000256" key="5">
    <source>
        <dbReference type="ARBA" id="ARBA00022840"/>
    </source>
</evidence>
<evidence type="ECO:0000256" key="9">
    <source>
        <dbReference type="RuleBase" id="RU000304"/>
    </source>
</evidence>
<keyword evidence="3 8" id="KW-0547">Nucleotide-binding</keyword>
<evidence type="ECO:0000256" key="4">
    <source>
        <dbReference type="ARBA" id="ARBA00022777"/>
    </source>
</evidence>
<sequence length="411" mass="46005">MEKKKVESRRQQPQDSYVRADKISLADFVLGTQPTPPPRTPSVPISADARHPKSSEENNSEGEIQTGDPENLAPPVPQTLAAPQQHVMLPSKRYSRSLSPWEIDLSKLILSNVIGRGAFGCVYKGIYENQEVAVKILDWGEEATMSRSELDSVKRSYIQEATVWHKLSHPNITKFVGAHVGDTRIKTLGYGRDSIGNVYVASSIGCIVEEYVCGGSLRKYLTEKAREKISYPLVIRFARDLAKGLDYLHSQTVVHRDLKPDNILLDNYMNLKIADFGVSRIEAANPRDMTGETGTLHYMAPEVIEGKPYNRSCDVYSFGVCLWEIYCCEPPYRGMGINKYMSDVVIKKVRPPIPKCCPQDLAKIITQCWDADPEKRPNMSDVSSTLQKIDTSSGAQMQRSQSKLRGLFCLA</sequence>
<keyword evidence="1 9" id="KW-0723">Serine/threonine-protein kinase</keyword>
<dbReference type="GO" id="GO:0005886">
    <property type="term" value="C:plasma membrane"/>
    <property type="evidence" value="ECO:0007669"/>
    <property type="project" value="TreeGrafter"/>
</dbReference>
<reference evidence="12" key="1">
    <citation type="submission" date="2021-08" db="EMBL/GenBank/DDBJ databases">
        <title>WGS assembly of Ceratopteris richardii.</title>
        <authorList>
            <person name="Marchant D.B."/>
            <person name="Chen G."/>
            <person name="Jenkins J."/>
            <person name="Shu S."/>
            <person name="Leebens-Mack J."/>
            <person name="Grimwood J."/>
            <person name="Schmutz J."/>
            <person name="Soltis P."/>
            <person name="Soltis D."/>
            <person name="Chen Z.-H."/>
        </authorList>
    </citation>
    <scope>NUCLEOTIDE SEQUENCE</scope>
    <source>
        <strain evidence="12">Whitten #5841</strain>
        <tissue evidence="12">Leaf</tissue>
    </source>
</reference>
<dbReference type="FunFam" id="3.30.200.20:FF:000034">
    <property type="entry name" value="Kinase suppressor of Ras 1"/>
    <property type="match status" value="1"/>
</dbReference>
<dbReference type="Gene3D" id="1.10.510.10">
    <property type="entry name" value="Transferase(Phosphotransferase) domain 1"/>
    <property type="match status" value="1"/>
</dbReference>
<dbReference type="GO" id="GO:0005524">
    <property type="term" value="F:ATP binding"/>
    <property type="evidence" value="ECO:0007669"/>
    <property type="project" value="UniProtKB-UniRule"/>
</dbReference>
<comment type="catalytic activity">
    <reaction evidence="6">
        <text>L-threonyl-[protein] + ATP = O-phospho-L-threonyl-[protein] + ADP + H(+)</text>
        <dbReference type="Rhea" id="RHEA:46608"/>
        <dbReference type="Rhea" id="RHEA-COMP:11060"/>
        <dbReference type="Rhea" id="RHEA-COMP:11605"/>
        <dbReference type="ChEBI" id="CHEBI:15378"/>
        <dbReference type="ChEBI" id="CHEBI:30013"/>
        <dbReference type="ChEBI" id="CHEBI:30616"/>
        <dbReference type="ChEBI" id="CHEBI:61977"/>
        <dbReference type="ChEBI" id="CHEBI:456216"/>
        <dbReference type="EC" id="2.7.11.1"/>
    </reaction>
</comment>
<dbReference type="OrthoDB" id="4062651at2759"/>
<dbReference type="InterPro" id="IPR001245">
    <property type="entry name" value="Ser-Thr/Tyr_kinase_cat_dom"/>
</dbReference>
<comment type="catalytic activity">
    <reaction evidence="7">
        <text>L-seryl-[protein] + ATP = O-phospho-L-seryl-[protein] + ADP + H(+)</text>
        <dbReference type="Rhea" id="RHEA:17989"/>
        <dbReference type="Rhea" id="RHEA-COMP:9863"/>
        <dbReference type="Rhea" id="RHEA-COMP:11604"/>
        <dbReference type="ChEBI" id="CHEBI:15378"/>
        <dbReference type="ChEBI" id="CHEBI:29999"/>
        <dbReference type="ChEBI" id="CHEBI:30616"/>
        <dbReference type="ChEBI" id="CHEBI:83421"/>
        <dbReference type="ChEBI" id="CHEBI:456216"/>
        <dbReference type="EC" id="2.7.11.1"/>
    </reaction>
</comment>
<dbReference type="PROSITE" id="PS00107">
    <property type="entry name" value="PROTEIN_KINASE_ATP"/>
    <property type="match status" value="1"/>
</dbReference>
<comment type="similarity">
    <text evidence="9">Belongs to the protein kinase superfamily.</text>
</comment>
<evidence type="ECO:0000256" key="6">
    <source>
        <dbReference type="ARBA" id="ARBA00047899"/>
    </source>
</evidence>
<evidence type="ECO:0000256" key="1">
    <source>
        <dbReference type="ARBA" id="ARBA00022527"/>
    </source>
</evidence>
<dbReference type="InterPro" id="IPR017441">
    <property type="entry name" value="Protein_kinase_ATP_BS"/>
</dbReference>
<dbReference type="Pfam" id="PF07714">
    <property type="entry name" value="PK_Tyr_Ser-Thr"/>
    <property type="match status" value="1"/>
</dbReference>
<dbReference type="GO" id="GO:0004674">
    <property type="term" value="F:protein serine/threonine kinase activity"/>
    <property type="evidence" value="ECO:0007669"/>
    <property type="project" value="UniProtKB-KW"/>
</dbReference>
<dbReference type="PROSITE" id="PS50011">
    <property type="entry name" value="PROTEIN_KINASE_DOM"/>
    <property type="match status" value="1"/>
</dbReference>
<gene>
    <name evidence="12" type="ORF">KP509_22G048600</name>
</gene>
<dbReference type="Proteomes" id="UP000825935">
    <property type="component" value="Chromosome 22"/>
</dbReference>
<evidence type="ECO:0000256" key="10">
    <source>
        <dbReference type="SAM" id="MobiDB-lite"/>
    </source>
</evidence>
<dbReference type="Gene3D" id="3.30.200.20">
    <property type="entry name" value="Phosphorylase Kinase, domain 1"/>
    <property type="match status" value="1"/>
</dbReference>
<feature type="binding site" evidence="8">
    <location>
        <position position="135"/>
    </location>
    <ligand>
        <name>ATP</name>
        <dbReference type="ChEBI" id="CHEBI:30616"/>
    </ligand>
</feature>
<keyword evidence="4" id="KW-0418">Kinase</keyword>
<comment type="caution">
    <text evidence="12">The sequence shown here is derived from an EMBL/GenBank/DDBJ whole genome shotgun (WGS) entry which is preliminary data.</text>
</comment>
<accession>A0A8T2S6T1</accession>
<feature type="region of interest" description="Disordered" evidence="10">
    <location>
        <begin position="1"/>
        <end position="20"/>
    </location>
</feature>
<dbReference type="InterPro" id="IPR008271">
    <property type="entry name" value="Ser/Thr_kinase_AS"/>
</dbReference>
<keyword evidence="5 8" id="KW-0067">ATP-binding</keyword>
<keyword evidence="2" id="KW-0808">Transferase</keyword>
<dbReference type="AlphaFoldDB" id="A0A8T2S6T1"/>
<evidence type="ECO:0000256" key="8">
    <source>
        <dbReference type="PROSITE-ProRule" id="PRU10141"/>
    </source>
</evidence>
<protein>
    <recommendedName>
        <fullName evidence="11">Protein kinase domain-containing protein</fullName>
    </recommendedName>
</protein>
<evidence type="ECO:0000256" key="3">
    <source>
        <dbReference type="ARBA" id="ARBA00022741"/>
    </source>
</evidence>
<dbReference type="SMART" id="SM00220">
    <property type="entry name" value="S_TKc"/>
    <property type="match status" value="1"/>
</dbReference>
<dbReference type="PROSITE" id="PS00108">
    <property type="entry name" value="PROTEIN_KINASE_ST"/>
    <property type="match status" value="1"/>
</dbReference>
<evidence type="ECO:0000256" key="2">
    <source>
        <dbReference type="ARBA" id="ARBA00022679"/>
    </source>
</evidence>
<keyword evidence="13" id="KW-1185">Reference proteome</keyword>
<feature type="domain" description="Protein kinase" evidence="11">
    <location>
        <begin position="108"/>
        <end position="386"/>
    </location>
</feature>